<comment type="similarity">
    <text evidence="2">Belongs to the GSP K family.</text>
</comment>
<evidence type="ECO:0000256" key="7">
    <source>
        <dbReference type="ARBA" id="ARBA00022927"/>
    </source>
</evidence>
<evidence type="ECO:0000256" key="6">
    <source>
        <dbReference type="ARBA" id="ARBA00022692"/>
    </source>
</evidence>
<comment type="caution">
    <text evidence="14">The sequence shown here is derived from an EMBL/GenBank/DDBJ whole genome shotgun (WGS) entry which is preliminary data.</text>
</comment>
<evidence type="ECO:0000259" key="13">
    <source>
        <dbReference type="Pfam" id="PF21687"/>
    </source>
</evidence>
<dbReference type="InterPro" id="IPR045584">
    <property type="entry name" value="Pilin-like"/>
</dbReference>
<gene>
    <name evidence="14" type="ORF">CWE24_01945</name>
</gene>
<evidence type="ECO:0000256" key="3">
    <source>
        <dbReference type="ARBA" id="ARBA00022448"/>
    </source>
</evidence>
<evidence type="ECO:0000256" key="10">
    <source>
        <dbReference type="SAM" id="MobiDB-lite"/>
    </source>
</evidence>
<keyword evidence="9 11" id="KW-0472">Membrane</keyword>
<dbReference type="InterPro" id="IPR005628">
    <property type="entry name" value="GspK"/>
</dbReference>
<keyword evidence="3" id="KW-0813">Transport</keyword>
<evidence type="ECO:0000256" key="1">
    <source>
        <dbReference type="ARBA" id="ARBA00004533"/>
    </source>
</evidence>
<evidence type="ECO:0000259" key="12">
    <source>
        <dbReference type="Pfam" id="PF03934"/>
    </source>
</evidence>
<comment type="subcellular location">
    <subcellularLocation>
        <location evidence="1">Cell inner membrane</location>
    </subcellularLocation>
</comment>
<protein>
    <submittedName>
        <fullName evidence="14">Type II secretory pathway protein</fullName>
    </submittedName>
</protein>
<dbReference type="NCBIfam" id="NF037980">
    <property type="entry name" value="T2SS_GspK"/>
    <property type="match status" value="1"/>
</dbReference>
<keyword evidence="5" id="KW-0997">Cell inner membrane</keyword>
<reference evidence="15" key="1">
    <citation type="journal article" date="2018" name="Front. Microbiol.">
        <title>Genome-Based Analysis Reveals the Taxonomy and Diversity of the Family Idiomarinaceae.</title>
        <authorList>
            <person name="Liu Y."/>
            <person name="Lai Q."/>
            <person name="Shao Z."/>
        </authorList>
    </citation>
    <scope>NUCLEOTIDE SEQUENCE [LARGE SCALE GENOMIC DNA]</scope>
    <source>
        <strain evidence="15">908033</strain>
    </source>
</reference>
<evidence type="ECO:0000256" key="11">
    <source>
        <dbReference type="SAM" id="Phobius"/>
    </source>
</evidence>
<dbReference type="STRING" id="519452.SAMN04488139_0524"/>
<dbReference type="GO" id="GO:0009306">
    <property type="term" value="P:protein secretion"/>
    <property type="evidence" value="ECO:0007669"/>
    <property type="project" value="InterPro"/>
</dbReference>
<name>A0A432XKR9_9GAMM</name>
<feature type="domain" description="T2SS protein K first SAM-like" evidence="13">
    <location>
        <begin position="145"/>
        <end position="283"/>
    </location>
</feature>
<dbReference type="InterPro" id="IPR049179">
    <property type="entry name" value="T2SSK_SAM-like_2nd"/>
</dbReference>
<evidence type="ECO:0000313" key="14">
    <source>
        <dbReference type="EMBL" id="RUO49290.1"/>
    </source>
</evidence>
<keyword evidence="15" id="KW-1185">Reference proteome</keyword>
<dbReference type="OrthoDB" id="9788973at2"/>
<feature type="domain" description="T2SS protein K second SAM-like" evidence="12">
    <location>
        <begin position="290"/>
        <end position="343"/>
    </location>
</feature>
<proteinExistence type="inferred from homology"/>
<keyword evidence="4" id="KW-1003">Cell membrane</keyword>
<keyword evidence="6 11" id="KW-0812">Transmembrane</keyword>
<dbReference type="SUPFAM" id="SSF158544">
    <property type="entry name" value="GspK insert domain-like"/>
    <property type="match status" value="2"/>
</dbReference>
<evidence type="ECO:0000256" key="4">
    <source>
        <dbReference type="ARBA" id="ARBA00022475"/>
    </source>
</evidence>
<evidence type="ECO:0000256" key="8">
    <source>
        <dbReference type="ARBA" id="ARBA00022989"/>
    </source>
</evidence>
<evidence type="ECO:0000256" key="9">
    <source>
        <dbReference type="ARBA" id="ARBA00023136"/>
    </source>
</evidence>
<evidence type="ECO:0000313" key="15">
    <source>
        <dbReference type="Proteomes" id="UP000286985"/>
    </source>
</evidence>
<dbReference type="EMBL" id="PIPU01000001">
    <property type="protein sequence ID" value="RUO49290.1"/>
    <property type="molecule type" value="Genomic_DNA"/>
</dbReference>
<dbReference type="PANTHER" id="PTHR38831:SF1">
    <property type="entry name" value="TYPE II SECRETION SYSTEM PROTEIN K-RELATED"/>
    <property type="match status" value="1"/>
</dbReference>
<accession>A0A432XKR9</accession>
<sequence>MVATSTKRRETEALMHSLSRSGHLSRHPSRNPNRTASYNPYASKQRGVALLMVLLVVALVSVMAVTLSGRLQTTVLRTANFQQAEQAYWYWLSAEEIVRELLQRELSESDGVAHQQQMWFQQSESGNIYPVDGGAIQGGIQDLHSCFNLNSLREGGGPGSEPGSAPPSSDAEEGGGPGSGPGSAPLSSQRERRKAQLRMLLISVSEDIEPYTADVIVDSLADWLDQDDNIDGNYGAESVDYQSLLFPHGAANSWLTHTSELRLIRGVTAKIFNDVKDYVCVIPRDNSLKINVNTVSKEQPELLYAVTLGALGEDEAKEFLNTRRSDGYESLDDARNNGALSSAASQGPVPNFGGGIIPEGVTAETIGGALDDLDVKSKYFQLNAKIGYGDLVIAAQSQFLITQEEAKVLFRANAAP</sequence>
<dbReference type="Pfam" id="PF03934">
    <property type="entry name" value="T2SSK"/>
    <property type="match status" value="1"/>
</dbReference>
<dbReference type="InterPro" id="IPR049031">
    <property type="entry name" value="T2SSK_SAM-like_1st"/>
</dbReference>
<feature type="transmembrane region" description="Helical" evidence="11">
    <location>
        <begin position="48"/>
        <end position="67"/>
    </location>
</feature>
<dbReference type="PANTHER" id="PTHR38831">
    <property type="entry name" value="TYPE II SECRETION SYSTEM PROTEIN K"/>
    <property type="match status" value="1"/>
</dbReference>
<dbReference type="GO" id="GO:0005886">
    <property type="term" value="C:plasma membrane"/>
    <property type="evidence" value="ECO:0007669"/>
    <property type="project" value="UniProtKB-SubCell"/>
</dbReference>
<dbReference type="AlphaFoldDB" id="A0A432XKR9"/>
<dbReference type="Proteomes" id="UP000286985">
    <property type="component" value="Unassembled WGS sequence"/>
</dbReference>
<dbReference type="SUPFAM" id="SSF54523">
    <property type="entry name" value="Pili subunits"/>
    <property type="match status" value="1"/>
</dbReference>
<dbReference type="Pfam" id="PF21687">
    <property type="entry name" value="T2SSK_1st"/>
    <property type="match status" value="1"/>
</dbReference>
<dbReference type="InterPro" id="IPR038072">
    <property type="entry name" value="GspK_central_sf"/>
</dbReference>
<organism evidence="14 15">
    <name type="scientific">Pseudidiomarina donghaiensis</name>
    <dbReference type="NCBI Taxonomy" id="519452"/>
    <lineage>
        <taxon>Bacteria</taxon>
        <taxon>Pseudomonadati</taxon>
        <taxon>Pseudomonadota</taxon>
        <taxon>Gammaproteobacteria</taxon>
        <taxon>Alteromonadales</taxon>
        <taxon>Idiomarinaceae</taxon>
        <taxon>Pseudidiomarina</taxon>
    </lineage>
</organism>
<feature type="region of interest" description="Disordered" evidence="10">
    <location>
        <begin position="151"/>
        <end position="190"/>
    </location>
</feature>
<keyword evidence="7" id="KW-0653">Protein transport</keyword>
<evidence type="ECO:0000256" key="5">
    <source>
        <dbReference type="ARBA" id="ARBA00022519"/>
    </source>
</evidence>
<dbReference type="Gene3D" id="1.10.40.60">
    <property type="entry name" value="EpsJ-like"/>
    <property type="match status" value="2"/>
</dbReference>
<keyword evidence="8 11" id="KW-1133">Transmembrane helix</keyword>
<feature type="region of interest" description="Disordered" evidence="10">
    <location>
        <begin position="1"/>
        <end position="39"/>
    </location>
</feature>
<dbReference type="Gene3D" id="3.30.1300.30">
    <property type="entry name" value="GSPII I/J protein-like"/>
    <property type="match status" value="1"/>
</dbReference>
<evidence type="ECO:0000256" key="2">
    <source>
        <dbReference type="ARBA" id="ARBA00007246"/>
    </source>
</evidence>